<dbReference type="AlphaFoldDB" id="A0A7W3PBQ8"/>
<proteinExistence type="predicted"/>
<keyword evidence="2" id="KW-1185">Reference proteome</keyword>
<name>A0A7W3PBQ8_9ACTN</name>
<protein>
    <submittedName>
        <fullName evidence="1">Uncharacterized protein</fullName>
    </submittedName>
</protein>
<accession>A0A7W3PBQ8</accession>
<dbReference type="EMBL" id="JACGXA010000003">
    <property type="protein sequence ID" value="MBA8805694.1"/>
    <property type="molecule type" value="Genomic_DNA"/>
</dbReference>
<dbReference type="RefSeq" id="WP_182541726.1">
    <property type="nucleotide sequence ID" value="NZ_JACGXA010000003.1"/>
</dbReference>
<organism evidence="1 2">
    <name type="scientific">Nocardioides ginsengisegetis</name>
    <dbReference type="NCBI Taxonomy" id="661491"/>
    <lineage>
        <taxon>Bacteria</taxon>
        <taxon>Bacillati</taxon>
        <taxon>Actinomycetota</taxon>
        <taxon>Actinomycetes</taxon>
        <taxon>Propionibacteriales</taxon>
        <taxon>Nocardioidaceae</taxon>
        <taxon>Nocardioides</taxon>
    </lineage>
</organism>
<gene>
    <name evidence="1" type="ORF">FB382_004039</name>
</gene>
<evidence type="ECO:0000313" key="1">
    <source>
        <dbReference type="EMBL" id="MBA8805694.1"/>
    </source>
</evidence>
<evidence type="ECO:0000313" key="2">
    <source>
        <dbReference type="Proteomes" id="UP000580910"/>
    </source>
</evidence>
<reference evidence="1 2" key="1">
    <citation type="submission" date="2020-07" db="EMBL/GenBank/DDBJ databases">
        <title>Sequencing the genomes of 1000 actinobacteria strains.</title>
        <authorList>
            <person name="Klenk H.-P."/>
        </authorList>
    </citation>
    <scope>NUCLEOTIDE SEQUENCE [LARGE SCALE GENOMIC DNA]</scope>
    <source>
        <strain evidence="1 2">DSM 21349</strain>
    </source>
</reference>
<sequence>MVIGMGLVLIGVLALLVAGAWGLRSLGRSTAATEAHLHDPHTSTVAYVVPEGQDPVPLMAELSLSGFVSVVDTSGGAERLLVECSPAQRSQVREVIGHVAQRDIDGTVLPAARVRFEDEA</sequence>
<dbReference type="Proteomes" id="UP000580910">
    <property type="component" value="Unassembled WGS sequence"/>
</dbReference>
<comment type="caution">
    <text evidence="1">The sequence shown here is derived from an EMBL/GenBank/DDBJ whole genome shotgun (WGS) entry which is preliminary data.</text>
</comment>